<dbReference type="InterPro" id="IPR002104">
    <property type="entry name" value="Integrase_catalytic"/>
</dbReference>
<dbReference type="PROSITE" id="PS51900">
    <property type="entry name" value="CB"/>
    <property type="match status" value="1"/>
</dbReference>
<dbReference type="Pfam" id="PF02899">
    <property type="entry name" value="Phage_int_SAM_1"/>
    <property type="match status" value="1"/>
</dbReference>
<organism evidence="7 8">
    <name type="scientific">Streptomyces dysideae</name>
    <dbReference type="NCBI Taxonomy" id="909626"/>
    <lineage>
        <taxon>Bacteria</taxon>
        <taxon>Bacillati</taxon>
        <taxon>Actinomycetota</taxon>
        <taxon>Actinomycetes</taxon>
        <taxon>Kitasatosporales</taxon>
        <taxon>Streptomycetaceae</taxon>
        <taxon>Streptomyces</taxon>
    </lineage>
</organism>
<feature type="domain" description="Core-binding (CB)" evidence="6">
    <location>
        <begin position="69"/>
        <end position="155"/>
    </location>
</feature>
<name>A0A117S074_9ACTN</name>
<evidence type="ECO:0000313" key="7">
    <source>
        <dbReference type="EMBL" id="KUO18141.1"/>
    </source>
</evidence>
<dbReference type="InterPro" id="IPR044068">
    <property type="entry name" value="CB"/>
</dbReference>
<reference evidence="7 8" key="1">
    <citation type="submission" date="2015-10" db="EMBL/GenBank/DDBJ databases">
        <title>Draft genome sequence of Streptomyces sp. RV15, isolated from a marine sponge.</title>
        <authorList>
            <person name="Ruckert C."/>
            <person name="Abdelmohsen U.R."/>
            <person name="Winkler A."/>
            <person name="Hentschel U."/>
            <person name="Kalinowski J."/>
            <person name="Kampfer P."/>
            <person name="Glaeser S."/>
        </authorList>
    </citation>
    <scope>NUCLEOTIDE SEQUENCE [LARGE SCALE GENOMIC DNA]</scope>
    <source>
        <strain evidence="7 8">RV15</strain>
    </source>
</reference>
<dbReference type="Proteomes" id="UP000053260">
    <property type="component" value="Unassembled WGS sequence"/>
</dbReference>
<gene>
    <name evidence="7" type="ORF">AQJ91_27540</name>
</gene>
<evidence type="ECO:0000256" key="2">
    <source>
        <dbReference type="ARBA" id="ARBA00023125"/>
    </source>
</evidence>
<evidence type="ECO:0000256" key="3">
    <source>
        <dbReference type="ARBA" id="ARBA00023172"/>
    </source>
</evidence>
<dbReference type="InterPro" id="IPR010998">
    <property type="entry name" value="Integrase_recombinase_N"/>
</dbReference>
<keyword evidence="8" id="KW-1185">Reference proteome</keyword>
<dbReference type="PROSITE" id="PS51898">
    <property type="entry name" value="TYR_RECOMBINASE"/>
    <property type="match status" value="1"/>
</dbReference>
<proteinExistence type="predicted"/>
<evidence type="ECO:0008006" key="9">
    <source>
        <dbReference type="Google" id="ProtNLM"/>
    </source>
</evidence>
<dbReference type="STRING" id="909626.AQJ91_27540"/>
<dbReference type="RefSeq" id="WP_199848039.1">
    <property type="nucleotide sequence ID" value="NZ_KQ949093.1"/>
</dbReference>
<dbReference type="GO" id="GO:0015074">
    <property type="term" value="P:DNA integration"/>
    <property type="evidence" value="ECO:0007669"/>
    <property type="project" value="UniProtKB-KW"/>
</dbReference>
<dbReference type="AlphaFoldDB" id="A0A117S074"/>
<accession>A0A117S074</accession>
<evidence type="ECO:0000256" key="4">
    <source>
        <dbReference type="PROSITE-ProRule" id="PRU01248"/>
    </source>
</evidence>
<keyword evidence="2 4" id="KW-0238">DNA-binding</keyword>
<dbReference type="EMBL" id="LMXB01000068">
    <property type="protein sequence ID" value="KUO18141.1"/>
    <property type="molecule type" value="Genomic_DNA"/>
</dbReference>
<comment type="caution">
    <text evidence="7">The sequence shown here is derived from an EMBL/GenBank/DDBJ whole genome shotgun (WGS) entry which is preliminary data.</text>
</comment>
<evidence type="ECO:0000256" key="1">
    <source>
        <dbReference type="ARBA" id="ARBA00022908"/>
    </source>
</evidence>
<dbReference type="InterPro" id="IPR004107">
    <property type="entry name" value="Integrase_SAM-like_N"/>
</dbReference>
<dbReference type="GO" id="GO:0006310">
    <property type="term" value="P:DNA recombination"/>
    <property type="evidence" value="ECO:0007669"/>
    <property type="project" value="UniProtKB-KW"/>
</dbReference>
<evidence type="ECO:0000313" key="8">
    <source>
        <dbReference type="Proteomes" id="UP000053260"/>
    </source>
</evidence>
<dbReference type="Gene3D" id="1.10.150.130">
    <property type="match status" value="1"/>
</dbReference>
<keyword evidence="3" id="KW-0233">DNA recombination</keyword>
<evidence type="ECO:0000259" key="5">
    <source>
        <dbReference type="PROSITE" id="PS51898"/>
    </source>
</evidence>
<sequence length="276" mass="30324">MLKDLGQVGLWLSRQGLDVADLDESRLHQHLADLRNSGRRRVAGPRGMVPLLTFLREAGVVPAPQVPPSPADVLLERYLRWIESERGLSASTMVRYGNTARRFLAEQAVTDGQFTPESLTGADLNAFLLRECARVSAGSAKGRVAELRSLMRFLHLHGVTPMRLGGAVPPVGGWRFASVPPTMAAGDVQRLLDHTPRHGTVGVRDYAILMLVARLGLRSIEVARLLLDDIDWRCGEIVVRGKGRREDRLPLPADVGEALVAYLTGPRPRLDARRSS</sequence>
<evidence type="ECO:0000259" key="6">
    <source>
        <dbReference type="PROSITE" id="PS51900"/>
    </source>
</evidence>
<dbReference type="Gene3D" id="1.10.443.10">
    <property type="entry name" value="Intergrase catalytic core"/>
    <property type="match status" value="1"/>
</dbReference>
<dbReference type="GO" id="GO:0003677">
    <property type="term" value="F:DNA binding"/>
    <property type="evidence" value="ECO:0007669"/>
    <property type="project" value="UniProtKB-UniRule"/>
</dbReference>
<dbReference type="Pfam" id="PF00589">
    <property type="entry name" value="Phage_integrase"/>
    <property type="match status" value="1"/>
</dbReference>
<dbReference type="InterPro" id="IPR011010">
    <property type="entry name" value="DNA_brk_join_enz"/>
</dbReference>
<feature type="domain" description="Tyr recombinase" evidence="5">
    <location>
        <begin position="178"/>
        <end position="276"/>
    </location>
</feature>
<protein>
    <recommendedName>
        <fullName evidence="9">Integrase</fullName>
    </recommendedName>
</protein>
<keyword evidence="1" id="KW-0229">DNA integration</keyword>
<dbReference type="SUPFAM" id="SSF56349">
    <property type="entry name" value="DNA breaking-rejoining enzymes"/>
    <property type="match status" value="1"/>
</dbReference>
<dbReference type="InterPro" id="IPR013762">
    <property type="entry name" value="Integrase-like_cat_sf"/>
</dbReference>